<accession>A0A6J3F667</accession>
<evidence type="ECO:0000313" key="3">
    <source>
        <dbReference type="RefSeq" id="XP_032101103.1"/>
    </source>
</evidence>
<protein>
    <submittedName>
        <fullName evidence="3">Collagen alpha-1(I) chain-like</fullName>
    </submittedName>
</protein>
<feature type="compositionally biased region" description="Low complexity" evidence="1">
    <location>
        <begin position="132"/>
        <end position="142"/>
    </location>
</feature>
<evidence type="ECO:0000313" key="2">
    <source>
        <dbReference type="Proteomes" id="UP000504640"/>
    </source>
</evidence>
<feature type="region of interest" description="Disordered" evidence="1">
    <location>
        <begin position="1"/>
        <end position="43"/>
    </location>
</feature>
<sequence>MQCCDSHEALGGSPSLGNWGEGQGRSHRSRLQSFEEQGERPHTDSLCKYLWRYTRKGPGLVKEKERIRPLQVRNSLESESQLFLRTRLSSPQGADFEARALITGPGTSGGRVPVSQAGPDRKQTFRQRRFPRFLSSSRPGSSDAHPSPAYRPSPPISGACAPDPAGADPRGRPGFLFLPGLPHLRRAPQPPGARGRGGRRAPTWSVSHAAALAPASPPGPGAGRSPQRRPQRRPGRPTRGPPLAARREGGIGFS</sequence>
<organism evidence="2 3">
    <name type="scientific">Sapajus apella</name>
    <name type="common">Brown-capped capuchin</name>
    <name type="synonym">Cebus apella</name>
    <dbReference type="NCBI Taxonomy" id="9515"/>
    <lineage>
        <taxon>Eukaryota</taxon>
        <taxon>Metazoa</taxon>
        <taxon>Chordata</taxon>
        <taxon>Craniata</taxon>
        <taxon>Vertebrata</taxon>
        <taxon>Euteleostomi</taxon>
        <taxon>Mammalia</taxon>
        <taxon>Eutheria</taxon>
        <taxon>Euarchontoglires</taxon>
        <taxon>Primates</taxon>
        <taxon>Haplorrhini</taxon>
        <taxon>Platyrrhini</taxon>
        <taxon>Cebidae</taxon>
        <taxon>Cebinae</taxon>
        <taxon>Sapajus</taxon>
    </lineage>
</organism>
<gene>
    <name evidence="3" type="primary">LOC116528030</name>
</gene>
<feature type="compositionally biased region" description="Low complexity" evidence="1">
    <location>
        <begin position="158"/>
        <end position="182"/>
    </location>
</feature>
<keyword evidence="2" id="KW-1185">Reference proteome</keyword>
<dbReference type="GeneID" id="116528030"/>
<reference evidence="3" key="1">
    <citation type="submission" date="2025-08" db="UniProtKB">
        <authorList>
            <consortium name="RefSeq"/>
        </authorList>
    </citation>
    <scope>IDENTIFICATION</scope>
    <source>
        <tissue evidence="3">Blood</tissue>
    </source>
</reference>
<dbReference type="Proteomes" id="UP000504640">
    <property type="component" value="Unplaced"/>
</dbReference>
<feature type="compositionally biased region" description="Basic and acidic residues" evidence="1">
    <location>
        <begin position="245"/>
        <end position="254"/>
    </location>
</feature>
<evidence type="ECO:0000256" key="1">
    <source>
        <dbReference type="SAM" id="MobiDB-lite"/>
    </source>
</evidence>
<proteinExistence type="predicted"/>
<feature type="compositionally biased region" description="Basic residues" evidence="1">
    <location>
        <begin position="226"/>
        <end position="236"/>
    </location>
</feature>
<feature type="region of interest" description="Disordered" evidence="1">
    <location>
        <begin position="101"/>
        <end position="254"/>
    </location>
</feature>
<name>A0A6J3F667_SAPAP</name>
<dbReference type="RefSeq" id="XP_032101103.1">
    <property type="nucleotide sequence ID" value="XM_032245212.1"/>
</dbReference>
<dbReference type="AlphaFoldDB" id="A0A6J3F667"/>